<reference evidence="1 2" key="2">
    <citation type="submission" date="2017-09" db="EMBL/GenBank/DDBJ databases">
        <title>Extensive intraspecific genome diversity in a model arbuscular mycorrhizal fungus.</title>
        <authorList>
            <person name="Chen E.C."/>
            <person name="Morin E."/>
            <person name="Beaudet D."/>
            <person name="Noel J."/>
            <person name="Ndikumana S."/>
            <person name="Charron P."/>
            <person name="St-Onge C."/>
            <person name="Giorgi J."/>
            <person name="Grigoriev I.V."/>
            <person name="Roux C."/>
            <person name="Martin F.M."/>
            <person name="Corradi N."/>
        </authorList>
    </citation>
    <scope>NUCLEOTIDE SEQUENCE [LARGE SCALE GENOMIC DNA]</scope>
    <source>
        <strain evidence="1 2">A5</strain>
    </source>
</reference>
<sequence length="128" mass="14038">VTSLLSRTSLWRVSADQKRALFLITKEPHSPASVDTIAGWIKSILKISSPGSTAKDMRVLAAFFAQNAGAGLETVLALGNWSSNSVYHHFYQRGIKLMLERNQVSSLILSEARVGHDSLDEVINDSLQ</sequence>
<comment type="caution">
    <text evidence="1">The sequence shown here is derived from an EMBL/GenBank/DDBJ whole genome shotgun (WGS) entry which is preliminary data.</text>
</comment>
<proteinExistence type="predicted"/>
<dbReference type="VEuPathDB" id="FungiDB:RhiirFUN_022332"/>
<dbReference type="EMBL" id="LLXJ01002644">
    <property type="protein sequence ID" value="PKB98412.1"/>
    <property type="molecule type" value="Genomic_DNA"/>
</dbReference>
<evidence type="ECO:0000313" key="1">
    <source>
        <dbReference type="EMBL" id="PKB98412.1"/>
    </source>
</evidence>
<dbReference type="InterPro" id="IPR011010">
    <property type="entry name" value="DNA_brk_join_enz"/>
</dbReference>
<dbReference type="GO" id="GO:0003677">
    <property type="term" value="F:DNA binding"/>
    <property type="evidence" value="ECO:0007669"/>
    <property type="project" value="InterPro"/>
</dbReference>
<organism evidence="1 2">
    <name type="scientific">Rhizophagus irregularis</name>
    <dbReference type="NCBI Taxonomy" id="588596"/>
    <lineage>
        <taxon>Eukaryota</taxon>
        <taxon>Fungi</taxon>
        <taxon>Fungi incertae sedis</taxon>
        <taxon>Mucoromycota</taxon>
        <taxon>Glomeromycotina</taxon>
        <taxon>Glomeromycetes</taxon>
        <taxon>Glomerales</taxon>
        <taxon>Glomeraceae</taxon>
        <taxon>Rhizophagus</taxon>
    </lineage>
</organism>
<evidence type="ECO:0000313" key="2">
    <source>
        <dbReference type="Proteomes" id="UP000232722"/>
    </source>
</evidence>
<name>A0A2N0NV10_9GLOM</name>
<dbReference type="Proteomes" id="UP000232722">
    <property type="component" value="Unassembled WGS sequence"/>
</dbReference>
<feature type="non-terminal residue" evidence="1">
    <location>
        <position position="1"/>
    </location>
</feature>
<dbReference type="SUPFAM" id="SSF56349">
    <property type="entry name" value="DNA breaking-rejoining enzymes"/>
    <property type="match status" value="1"/>
</dbReference>
<dbReference type="VEuPathDB" id="FungiDB:FUN_010892"/>
<protein>
    <recommendedName>
        <fullName evidence="3">Tyr recombinase domain-containing protein</fullName>
    </recommendedName>
</protein>
<reference evidence="1 2" key="1">
    <citation type="submission" date="2016-04" db="EMBL/GenBank/DDBJ databases">
        <title>Genome analyses suggest a sexual origin of heterokaryosis in a supposedly ancient asexual fungus.</title>
        <authorList>
            <person name="Ropars J."/>
            <person name="Sedzielewska K."/>
            <person name="Noel J."/>
            <person name="Charron P."/>
            <person name="Farinelli L."/>
            <person name="Marton T."/>
            <person name="Kruger M."/>
            <person name="Pelin A."/>
            <person name="Brachmann A."/>
            <person name="Corradi N."/>
        </authorList>
    </citation>
    <scope>NUCLEOTIDE SEQUENCE [LARGE SCALE GENOMIC DNA]</scope>
    <source>
        <strain evidence="1 2">A5</strain>
    </source>
</reference>
<accession>A0A2N0NV10</accession>
<evidence type="ECO:0008006" key="3">
    <source>
        <dbReference type="Google" id="ProtNLM"/>
    </source>
</evidence>
<dbReference type="AlphaFoldDB" id="A0A2N0NV10"/>
<gene>
    <name evidence="1" type="ORF">RhiirA5_431415</name>
</gene>